<evidence type="ECO:0000313" key="3">
    <source>
        <dbReference type="Proteomes" id="UP000218711"/>
    </source>
</evidence>
<feature type="domain" description="HD" evidence="1">
    <location>
        <begin position="62"/>
        <end position="181"/>
    </location>
</feature>
<dbReference type="SUPFAM" id="SSF109604">
    <property type="entry name" value="HD-domain/PDEase-like"/>
    <property type="match status" value="1"/>
</dbReference>
<evidence type="ECO:0000313" key="2">
    <source>
        <dbReference type="EMBL" id="PCS20015.1"/>
    </source>
</evidence>
<proteinExistence type="predicted"/>
<dbReference type="InterPro" id="IPR006674">
    <property type="entry name" value="HD_domain"/>
</dbReference>
<dbReference type="PROSITE" id="PS51831">
    <property type="entry name" value="HD"/>
    <property type="match status" value="1"/>
</dbReference>
<dbReference type="Pfam" id="PF19276">
    <property type="entry name" value="HD_assoc_2"/>
    <property type="match status" value="1"/>
</dbReference>
<dbReference type="GO" id="GO:0006203">
    <property type="term" value="P:dGTP catabolic process"/>
    <property type="evidence" value="ECO:0007669"/>
    <property type="project" value="TreeGrafter"/>
</dbReference>
<dbReference type="FunFam" id="1.10.3210.10:FF:000014">
    <property type="entry name" value="HD domain-containing protein"/>
    <property type="match status" value="1"/>
</dbReference>
<dbReference type="CDD" id="cd00077">
    <property type="entry name" value="HDc"/>
    <property type="match status" value="1"/>
</dbReference>
<comment type="caution">
    <text evidence="2">The sequence shown here is derived from an EMBL/GenBank/DDBJ whole genome shotgun (WGS) entry which is preliminary data.</text>
</comment>
<dbReference type="InterPro" id="IPR050135">
    <property type="entry name" value="dGTPase-like"/>
</dbReference>
<reference evidence="2 3" key="1">
    <citation type="submission" date="2014-12" db="EMBL/GenBank/DDBJ databases">
        <title>Draft genome sequences of 10 type strains of Lactococcus.</title>
        <authorList>
            <person name="Sun Z."/>
            <person name="Zhong Z."/>
            <person name="Liu W."/>
            <person name="Zhang W."/>
            <person name="Zhang H."/>
        </authorList>
    </citation>
    <scope>NUCLEOTIDE SEQUENCE [LARGE SCALE GENOMIC DNA]</scope>
    <source>
        <strain evidence="2 3">DSM 21502</strain>
    </source>
</reference>
<protein>
    <submittedName>
        <fullName evidence="2">HD superfamily phosphohydrolase</fullName>
    </submittedName>
</protein>
<sequence>MTLKFRGGFVLEKVFRDPVHDYITVTHPVISELIDTAEFQRLRRIKQLGTSSFTFHGAEHTRFSHCLGVYHIAKRITDYFSLNFPLEWNPDENLLTQCAALLHDVGHGAYSHTFEGLFNTDHEAVTREIITSPDTEINAILRKVSADFPEKVASVISHEYPNPQVVQLISSQIDADRMDYLLRDAYFTGAVYGQFDLTWILRVIVPTENGIAFKYSGMHAVEDYIVSRYQMYMQVYFHAASRSMEVLLQKLLARAKFLYNLHPDYFALSSPCLVPFFEKNHNLNDYLRLDDGVMNTYFQVWMSHEDEILADLASAYVNRHLLKSITFDPKAVEFKDLDFLSSLVEEAGFNPDYYTGIHSNYDLPYDFYRPSSEKPRTEIKILQKNGSLTELSVLSPLIKSLTGTIHGNSRFYFPKVMLENPEFTKYIVNDSLITDSIQPTEIADKAVSQQLSLDDNL</sequence>
<dbReference type="SMART" id="SM00471">
    <property type="entry name" value="HDc"/>
    <property type="match status" value="1"/>
</dbReference>
<dbReference type="InterPro" id="IPR003607">
    <property type="entry name" value="HD/PDEase_dom"/>
</dbReference>
<gene>
    <name evidence="2" type="ORF">RU92_GL001533</name>
</gene>
<keyword evidence="2" id="KW-0378">Hydrolase</keyword>
<accession>A0A2A5SVU7</accession>
<dbReference type="PANTHER" id="PTHR11373">
    <property type="entry name" value="DEOXYNUCLEOSIDE TRIPHOSPHATE TRIPHOSPHOHYDROLASE"/>
    <property type="match status" value="1"/>
</dbReference>
<dbReference type="Pfam" id="PF01966">
    <property type="entry name" value="HD"/>
    <property type="match status" value="1"/>
</dbReference>
<organism evidence="2 3">
    <name type="scientific">Lactococcus cremoris subsp. tructae</name>
    <dbReference type="NCBI Taxonomy" id="542833"/>
    <lineage>
        <taxon>Bacteria</taxon>
        <taxon>Bacillati</taxon>
        <taxon>Bacillota</taxon>
        <taxon>Bacilli</taxon>
        <taxon>Lactobacillales</taxon>
        <taxon>Streptococcaceae</taxon>
        <taxon>Lactococcus</taxon>
    </lineage>
</organism>
<name>A0A2A5SVU7_LACLC</name>
<dbReference type="Proteomes" id="UP000218711">
    <property type="component" value="Unassembled WGS sequence"/>
</dbReference>
<dbReference type="EMBL" id="JXKC01000002">
    <property type="protein sequence ID" value="PCS20015.1"/>
    <property type="molecule type" value="Genomic_DNA"/>
</dbReference>
<dbReference type="Gene3D" id="1.10.3210.10">
    <property type="entry name" value="Hypothetical protein af1432"/>
    <property type="match status" value="1"/>
</dbReference>
<dbReference type="InterPro" id="IPR045509">
    <property type="entry name" value="HD_assoc_2"/>
</dbReference>
<dbReference type="GO" id="GO:0008832">
    <property type="term" value="F:dGTPase activity"/>
    <property type="evidence" value="ECO:0007669"/>
    <property type="project" value="TreeGrafter"/>
</dbReference>
<dbReference type="AlphaFoldDB" id="A0A2A5SVU7"/>
<evidence type="ECO:0000259" key="1">
    <source>
        <dbReference type="PROSITE" id="PS51831"/>
    </source>
</evidence>
<dbReference type="PANTHER" id="PTHR11373:SF4">
    <property type="entry name" value="DEOXYNUCLEOSIDE TRIPHOSPHATE TRIPHOSPHOHYDROLASE SAMHD1"/>
    <property type="match status" value="1"/>
</dbReference>